<dbReference type="EMBL" id="OFTH01000015">
    <property type="protein sequence ID" value="SOZ56631.1"/>
    <property type="molecule type" value="Genomic_DNA"/>
</dbReference>
<gene>
    <name evidence="2" type="ORF">CBM2613_A220350</name>
</gene>
<organism evidence="2 3">
    <name type="scientific">Cupriavidus taiwanensis</name>
    <dbReference type="NCBI Taxonomy" id="164546"/>
    <lineage>
        <taxon>Bacteria</taxon>
        <taxon>Pseudomonadati</taxon>
        <taxon>Pseudomonadota</taxon>
        <taxon>Betaproteobacteria</taxon>
        <taxon>Burkholderiales</taxon>
        <taxon>Burkholderiaceae</taxon>
        <taxon>Cupriavidus</taxon>
    </lineage>
</organism>
<protein>
    <submittedName>
        <fullName evidence="2">ABC transporter, periplasmic substrate-binding protein</fullName>
    </submittedName>
</protein>
<dbReference type="Proteomes" id="UP000256952">
    <property type="component" value="Chromosome CBM2613_a"/>
</dbReference>
<reference evidence="2 3" key="1">
    <citation type="submission" date="2018-01" db="EMBL/GenBank/DDBJ databases">
        <authorList>
            <person name="Clerissi C."/>
        </authorList>
    </citation>
    <scope>NUCLEOTIDE SEQUENCE [LARGE SCALE GENOMIC DNA]</scope>
    <source>
        <strain evidence="2">Cupriavidus taiwanensis STM 8556</strain>
    </source>
</reference>
<feature type="region of interest" description="Disordered" evidence="1">
    <location>
        <begin position="73"/>
        <end position="93"/>
    </location>
</feature>
<evidence type="ECO:0000313" key="3">
    <source>
        <dbReference type="Proteomes" id="UP000256952"/>
    </source>
</evidence>
<proteinExistence type="predicted"/>
<dbReference type="AlphaFoldDB" id="A0A976G179"/>
<name>A0A976G179_9BURK</name>
<accession>A0A976G179</accession>
<comment type="caution">
    <text evidence="2">The sequence shown here is derived from an EMBL/GenBank/DDBJ whole genome shotgun (WGS) entry which is preliminary data.</text>
</comment>
<sequence length="331" mass="35260">MLPMPDLLRVGHARADHVEAAVDIGDLTRHAAGQVRQQERGDVADLFDGDIAAQRRGLLEMAEQLAETLDARSGQGLDRAGRDAVGTDAARADRRGQVAHAGFERGLGQAHGVVVGNHALGAEVSQRQQRGLVRQQRQGGLGQCREAVRGNVVGDAEAFARQAVEEIAGNRFTRREADRMHQAVKLFPALAQRGKGGGNLLVAADVAFENQVAAEFLGKVADPVLEPFADVGEGQFGAFALARRGNAIGDRAVRKQAGDQDPLTCQKSHKFSKVVYQARFVRPPCGRAGAGLSCGPFIAPRRGNVRMAGATPDACKIVSYLARPQNAGPYR</sequence>
<evidence type="ECO:0000256" key="1">
    <source>
        <dbReference type="SAM" id="MobiDB-lite"/>
    </source>
</evidence>
<evidence type="ECO:0000313" key="2">
    <source>
        <dbReference type="EMBL" id="SOZ56631.1"/>
    </source>
</evidence>